<evidence type="ECO:0000256" key="1">
    <source>
        <dbReference type="SAM" id="MobiDB-lite"/>
    </source>
</evidence>
<proteinExistence type="predicted"/>
<dbReference type="PANTHER" id="PTHR31620:SF15">
    <property type="entry name" value="PROTEIN RETICULATA-RELATED 2, CHLOROPLASTIC-RELATED"/>
    <property type="match status" value="1"/>
</dbReference>
<protein>
    <submittedName>
        <fullName evidence="2">Uncharacterized protein</fullName>
    </submittedName>
</protein>
<dbReference type="Proteomes" id="UP000243459">
    <property type="component" value="Unassembled WGS sequence"/>
</dbReference>
<dbReference type="AlphaFoldDB" id="A0A1R3L6Z2"/>
<reference evidence="3" key="1">
    <citation type="journal article" date="2017" name="Nat. Commun.">
        <title>The asparagus genome sheds light on the origin and evolution of a young Y chromosome.</title>
        <authorList>
            <person name="Harkess A."/>
            <person name="Zhou J."/>
            <person name="Xu C."/>
            <person name="Bowers J.E."/>
            <person name="Van der Hulst R."/>
            <person name="Ayyampalayam S."/>
            <person name="Mercati F."/>
            <person name="Riccardi P."/>
            <person name="McKain M.R."/>
            <person name="Kakrana A."/>
            <person name="Tang H."/>
            <person name="Ray J."/>
            <person name="Groenendijk J."/>
            <person name="Arikit S."/>
            <person name="Mathioni S.M."/>
            <person name="Nakano M."/>
            <person name="Shan H."/>
            <person name="Telgmann-Rauber A."/>
            <person name="Kanno A."/>
            <person name="Yue Z."/>
            <person name="Chen H."/>
            <person name="Li W."/>
            <person name="Chen Y."/>
            <person name="Xu X."/>
            <person name="Zhang Y."/>
            <person name="Luo S."/>
            <person name="Chen H."/>
            <person name="Gao J."/>
            <person name="Mao Z."/>
            <person name="Pires J.C."/>
            <person name="Luo M."/>
            <person name="Kudrna D."/>
            <person name="Wing R.A."/>
            <person name="Meyers B.C."/>
            <person name="Yi K."/>
            <person name="Kong H."/>
            <person name="Lavrijsen P."/>
            <person name="Sunseri F."/>
            <person name="Falavigna A."/>
            <person name="Ye Y."/>
            <person name="Leebens-Mack J.H."/>
            <person name="Chen G."/>
        </authorList>
    </citation>
    <scope>NUCLEOTIDE SEQUENCE [LARGE SCALE GENOMIC DNA]</scope>
    <source>
        <strain evidence="3">cv. DH0086</strain>
    </source>
</reference>
<sequence>MDSGESPRYRRVHQNGHSGHPRAQSGLEPSAVGSRDPARLHGPLFRRCCCQDCQEVDLTEGEEEEIGNFDGKCAALCISNLRYQTLNAVEFLMAKAMPVGVFKATVVVLRCLNNVAGGMSFVLLGRLMGSQKVVEEEEAVKVE</sequence>
<gene>
    <name evidence="2" type="ORF">A4U43_UnF4080</name>
</gene>
<dbReference type="EMBL" id="KV863522">
    <property type="protein sequence ID" value="ONK55372.1"/>
    <property type="molecule type" value="Genomic_DNA"/>
</dbReference>
<evidence type="ECO:0000313" key="2">
    <source>
        <dbReference type="EMBL" id="ONK55372.1"/>
    </source>
</evidence>
<feature type="region of interest" description="Disordered" evidence="1">
    <location>
        <begin position="1"/>
        <end position="35"/>
    </location>
</feature>
<keyword evidence="3" id="KW-1185">Reference proteome</keyword>
<dbReference type="Gramene" id="ONK55372">
    <property type="protein sequence ID" value="ONK55372"/>
    <property type="gene ID" value="A4U43_UnF4080"/>
</dbReference>
<accession>A0A1R3L6Z2</accession>
<evidence type="ECO:0000313" key="3">
    <source>
        <dbReference type="Proteomes" id="UP000243459"/>
    </source>
</evidence>
<dbReference type="PANTHER" id="PTHR31620">
    <property type="entry name" value="PROTEIN RETICULATA-RELATED 2, CHLOROPLASTIC-RELATED"/>
    <property type="match status" value="1"/>
</dbReference>
<name>A0A1R3L6Z2_ASPOF</name>
<organism evidence="2 3">
    <name type="scientific">Asparagus officinalis</name>
    <name type="common">Garden asparagus</name>
    <dbReference type="NCBI Taxonomy" id="4686"/>
    <lineage>
        <taxon>Eukaryota</taxon>
        <taxon>Viridiplantae</taxon>
        <taxon>Streptophyta</taxon>
        <taxon>Embryophyta</taxon>
        <taxon>Tracheophyta</taxon>
        <taxon>Spermatophyta</taxon>
        <taxon>Magnoliopsida</taxon>
        <taxon>Liliopsida</taxon>
        <taxon>Asparagales</taxon>
        <taxon>Asparagaceae</taxon>
        <taxon>Asparagoideae</taxon>
        <taxon>Asparagus</taxon>
    </lineage>
</organism>